<evidence type="ECO:0000313" key="3">
    <source>
        <dbReference type="Proteomes" id="UP000065220"/>
    </source>
</evidence>
<evidence type="ECO:0000256" key="1">
    <source>
        <dbReference type="SAM" id="Phobius"/>
    </source>
</evidence>
<keyword evidence="1" id="KW-1133">Transmembrane helix</keyword>
<dbReference type="KEGG" id="ard:AXF14_02730"/>
<dbReference type="AlphaFoldDB" id="A0A0X8JDR6"/>
<reference evidence="3" key="1">
    <citation type="submission" date="2016-02" db="EMBL/GenBank/DDBJ databases">
        <authorList>
            <person name="Holder M.E."/>
            <person name="Ajami N.J."/>
            <person name="Petrosino J.F."/>
        </authorList>
    </citation>
    <scope>NUCLEOTIDE SEQUENCE [LARGE SCALE GENOMIC DNA]</scope>
    <source>
        <strain evidence="3">CCUG 36733</strain>
    </source>
</reference>
<dbReference type="OrthoDB" id="4230641at2"/>
<proteinExistence type="predicted"/>
<sequence length="195" mass="21581">MGTVIGVLVGLVVAAVAFYPFMARPVVRELDDAGSFELRHGWLRAGVGSMDALVGAGLLAAGVIAVVDPSASMRVWILALAVIVWALITWHLVHDTLTWRIRVDREAVCWRTGSDGEGRVALDEVRDVEPVYNWGDSDDATVPRRGTRLTARDGRTVMLPVGTPTELLRERFPRADWSEERGVLGRDGRMRPRRR</sequence>
<feature type="transmembrane region" description="Helical" evidence="1">
    <location>
        <begin position="42"/>
        <end position="67"/>
    </location>
</feature>
<name>A0A0X8JDR6_ACTRD</name>
<dbReference type="Proteomes" id="UP000065220">
    <property type="component" value="Chromosome"/>
</dbReference>
<dbReference type="RefSeq" id="WP_067940645.1">
    <property type="nucleotide sequence ID" value="NZ_CP014228.1"/>
</dbReference>
<gene>
    <name evidence="2" type="ORF">AXF14_02730</name>
</gene>
<keyword evidence="1" id="KW-0472">Membrane</keyword>
<dbReference type="EMBL" id="CP014228">
    <property type="protein sequence ID" value="AMD86714.1"/>
    <property type="molecule type" value="Genomic_DNA"/>
</dbReference>
<evidence type="ECO:0000313" key="2">
    <source>
        <dbReference type="EMBL" id="AMD86714.1"/>
    </source>
</evidence>
<keyword evidence="1" id="KW-0812">Transmembrane</keyword>
<feature type="transmembrane region" description="Helical" evidence="1">
    <location>
        <begin position="73"/>
        <end position="93"/>
    </location>
</feature>
<organism evidence="2 3">
    <name type="scientific">Actinomyces radicidentis</name>
    <dbReference type="NCBI Taxonomy" id="111015"/>
    <lineage>
        <taxon>Bacteria</taxon>
        <taxon>Bacillati</taxon>
        <taxon>Actinomycetota</taxon>
        <taxon>Actinomycetes</taxon>
        <taxon>Actinomycetales</taxon>
        <taxon>Actinomycetaceae</taxon>
        <taxon>Actinomyces</taxon>
    </lineage>
</organism>
<feature type="transmembrane region" description="Helical" evidence="1">
    <location>
        <begin position="6"/>
        <end position="22"/>
    </location>
</feature>
<protein>
    <submittedName>
        <fullName evidence="2">Uncharacterized protein</fullName>
    </submittedName>
</protein>
<accession>A0A0X8JDR6</accession>
<keyword evidence="3" id="KW-1185">Reference proteome</keyword>